<dbReference type="PANTHER" id="PTHR43229:SF3">
    <property type="entry name" value="ABC-TYPE MULTIDRUG TRANSPORT SYSTEM, PERMEASE COMPONENT"/>
    <property type="match status" value="1"/>
</dbReference>
<dbReference type="GO" id="GO:0043190">
    <property type="term" value="C:ATP-binding cassette (ABC) transporter complex"/>
    <property type="evidence" value="ECO:0007669"/>
    <property type="project" value="InterPro"/>
</dbReference>
<evidence type="ECO:0000256" key="5">
    <source>
        <dbReference type="ARBA" id="ARBA00023136"/>
    </source>
</evidence>
<evidence type="ECO:0000259" key="7">
    <source>
        <dbReference type="Pfam" id="PF01061"/>
    </source>
</evidence>
<dbReference type="PIRSF" id="PIRSF006648">
    <property type="entry name" value="DrrB"/>
    <property type="match status" value="1"/>
</dbReference>
<dbReference type="STRING" id="1129793.GPLA_3175"/>
<feature type="transmembrane region" description="Helical" evidence="6">
    <location>
        <begin position="189"/>
        <end position="208"/>
    </location>
</feature>
<sequence length="270" mass="29086">MSNSNIISTSPNANIDVEALQLTTQQTAKLFYLETKFEWLKSIRNPAFALPATLFPAIFYLFFGVLMNQHDPQAATFLLCTYGTFGVIGPALFSFGAGLAVERGQGWLDIKETSPMPASAQIVSRLFVSMGFSVIVLLTLGVVAFGLAGVSLSLLQILMLSGILIIGGLPFCLLGLTLGLFLKAESAPAVVNVIYLPLSFLSGLWIPITMLPDYLQSFAQFLPPYHLSQLALKVVGQDAGGSLIQHLLILVLFSALFFASAMLAFNKKSV</sequence>
<gene>
    <name evidence="8" type="ORF">GPLA_3175</name>
</gene>
<dbReference type="InterPro" id="IPR051784">
    <property type="entry name" value="Nod_factor_ABC_transporter"/>
</dbReference>
<comment type="caution">
    <text evidence="8">The sequence shown here is derived from an EMBL/GenBank/DDBJ whole genome shotgun (WGS) entry which is preliminary data.</text>
</comment>
<keyword evidence="4 6" id="KW-1133">Transmembrane helix</keyword>
<protein>
    <submittedName>
        <fullName evidence="8">Antibiotic transport system permease protein</fullName>
    </submittedName>
</protein>
<evidence type="ECO:0000256" key="2">
    <source>
        <dbReference type="ARBA" id="ARBA00007783"/>
    </source>
</evidence>
<keyword evidence="3 6" id="KW-0812">Transmembrane</keyword>
<dbReference type="Pfam" id="PF01061">
    <property type="entry name" value="ABC2_membrane"/>
    <property type="match status" value="1"/>
</dbReference>
<feature type="transmembrane region" description="Helical" evidence="6">
    <location>
        <begin position="74"/>
        <end position="101"/>
    </location>
</feature>
<dbReference type="EMBL" id="BAER01000091">
    <property type="protein sequence ID" value="GAC34066.1"/>
    <property type="molecule type" value="Genomic_DNA"/>
</dbReference>
<feature type="transmembrane region" description="Helical" evidence="6">
    <location>
        <begin position="122"/>
        <end position="148"/>
    </location>
</feature>
<name>K6ZD84_9ALTE</name>
<dbReference type="InterPro" id="IPR013525">
    <property type="entry name" value="ABC2_TM"/>
</dbReference>
<proteinExistence type="inferred from homology"/>
<evidence type="ECO:0000313" key="9">
    <source>
        <dbReference type="Proteomes" id="UP000006322"/>
    </source>
</evidence>
<organism evidence="8 9">
    <name type="scientific">Paraglaciecola polaris LMG 21857</name>
    <dbReference type="NCBI Taxonomy" id="1129793"/>
    <lineage>
        <taxon>Bacteria</taxon>
        <taxon>Pseudomonadati</taxon>
        <taxon>Pseudomonadota</taxon>
        <taxon>Gammaproteobacteria</taxon>
        <taxon>Alteromonadales</taxon>
        <taxon>Alteromonadaceae</taxon>
        <taxon>Paraglaciecola</taxon>
    </lineage>
</organism>
<accession>K6ZD84</accession>
<feature type="transmembrane region" description="Helical" evidence="6">
    <location>
        <begin position="47"/>
        <end position="68"/>
    </location>
</feature>
<dbReference type="AlphaFoldDB" id="K6ZD84"/>
<dbReference type="InterPro" id="IPR000412">
    <property type="entry name" value="ABC_2_transport"/>
</dbReference>
<evidence type="ECO:0000256" key="4">
    <source>
        <dbReference type="ARBA" id="ARBA00022989"/>
    </source>
</evidence>
<dbReference type="OrthoDB" id="9786643at2"/>
<dbReference type="GO" id="GO:0140359">
    <property type="term" value="F:ABC-type transporter activity"/>
    <property type="evidence" value="ECO:0007669"/>
    <property type="project" value="InterPro"/>
</dbReference>
<feature type="transmembrane region" description="Helical" evidence="6">
    <location>
        <begin position="243"/>
        <end position="265"/>
    </location>
</feature>
<reference evidence="9" key="1">
    <citation type="journal article" date="2014" name="Environ. Microbiol.">
        <title>Comparative genomics of the marine bacterial genus Glaciecola reveals the high degree of genomic diversity and genomic characteristic for cold adaptation.</title>
        <authorList>
            <person name="Qin Q.L."/>
            <person name="Xie B.B."/>
            <person name="Yu Y."/>
            <person name="Shu Y.L."/>
            <person name="Rong J.C."/>
            <person name="Zhang Y.J."/>
            <person name="Zhao D.L."/>
            <person name="Chen X.L."/>
            <person name="Zhang X.Y."/>
            <person name="Chen B."/>
            <person name="Zhou B.C."/>
            <person name="Zhang Y.Z."/>
        </authorList>
    </citation>
    <scope>NUCLEOTIDE SEQUENCE [LARGE SCALE GENOMIC DNA]</scope>
    <source>
        <strain evidence="9">LMG 21857</strain>
    </source>
</reference>
<comment type="subcellular location">
    <subcellularLocation>
        <location evidence="1">Membrane</location>
        <topology evidence="1">Multi-pass membrane protein</topology>
    </subcellularLocation>
</comment>
<keyword evidence="5 6" id="KW-0472">Membrane</keyword>
<comment type="similarity">
    <text evidence="2">Belongs to the ABC-2 integral membrane protein family.</text>
</comment>
<evidence type="ECO:0000256" key="3">
    <source>
        <dbReference type="ARBA" id="ARBA00022692"/>
    </source>
</evidence>
<feature type="domain" description="ABC-2 type transporter transmembrane" evidence="7">
    <location>
        <begin position="31"/>
        <end position="230"/>
    </location>
</feature>
<dbReference type="RefSeq" id="WP_007105832.1">
    <property type="nucleotide sequence ID" value="NZ_BAER01000091.1"/>
</dbReference>
<evidence type="ECO:0000256" key="1">
    <source>
        <dbReference type="ARBA" id="ARBA00004141"/>
    </source>
</evidence>
<feature type="transmembrane region" description="Helical" evidence="6">
    <location>
        <begin position="154"/>
        <end position="182"/>
    </location>
</feature>
<keyword evidence="9" id="KW-1185">Reference proteome</keyword>
<evidence type="ECO:0000313" key="8">
    <source>
        <dbReference type="EMBL" id="GAC34066.1"/>
    </source>
</evidence>
<evidence type="ECO:0000256" key="6">
    <source>
        <dbReference type="SAM" id="Phobius"/>
    </source>
</evidence>
<dbReference type="PANTHER" id="PTHR43229">
    <property type="entry name" value="NODULATION PROTEIN J"/>
    <property type="match status" value="1"/>
</dbReference>
<dbReference type="Proteomes" id="UP000006322">
    <property type="component" value="Unassembled WGS sequence"/>
</dbReference>